<evidence type="ECO:0000313" key="7">
    <source>
        <dbReference type="EMBL" id="KAI1895379.1"/>
    </source>
</evidence>
<comment type="caution">
    <text evidence="7">The sequence shown here is derived from an EMBL/GenBank/DDBJ whole genome shotgun (WGS) entry which is preliminary data.</text>
</comment>
<feature type="compositionally biased region" description="Polar residues" evidence="6">
    <location>
        <begin position="1529"/>
        <end position="1541"/>
    </location>
</feature>
<feature type="region of interest" description="Disordered" evidence="6">
    <location>
        <begin position="1740"/>
        <end position="1768"/>
    </location>
</feature>
<feature type="coiled-coil region" evidence="5">
    <location>
        <begin position="534"/>
        <end position="561"/>
    </location>
</feature>
<proteinExistence type="predicted"/>
<evidence type="ECO:0000313" key="8">
    <source>
        <dbReference type="Proteomes" id="UP000829720"/>
    </source>
</evidence>
<keyword evidence="8" id="KW-1185">Reference proteome</keyword>
<feature type="region of interest" description="Disordered" evidence="6">
    <location>
        <begin position="1624"/>
        <end position="1709"/>
    </location>
</feature>
<gene>
    <name evidence="7" type="ORF">AGOR_G00105680</name>
</gene>
<keyword evidence="5" id="KW-0175">Coiled coil</keyword>
<feature type="region of interest" description="Disordered" evidence="6">
    <location>
        <begin position="1529"/>
        <end position="1552"/>
    </location>
</feature>
<keyword evidence="3" id="KW-0677">Repeat</keyword>
<dbReference type="Gene3D" id="1.20.58.60">
    <property type="match status" value="2"/>
</dbReference>
<evidence type="ECO:0008006" key="9">
    <source>
        <dbReference type="Google" id="ProtNLM"/>
    </source>
</evidence>
<evidence type="ECO:0000256" key="5">
    <source>
        <dbReference type="SAM" id="Coils"/>
    </source>
</evidence>
<reference evidence="7" key="1">
    <citation type="submission" date="2021-01" db="EMBL/GenBank/DDBJ databases">
        <authorList>
            <person name="Zahm M."/>
            <person name="Roques C."/>
            <person name="Cabau C."/>
            <person name="Klopp C."/>
            <person name="Donnadieu C."/>
            <person name="Jouanno E."/>
            <person name="Lampietro C."/>
            <person name="Louis A."/>
            <person name="Herpin A."/>
            <person name="Echchiki A."/>
            <person name="Berthelot C."/>
            <person name="Parey E."/>
            <person name="Roest-Crollius H."/>
            <person name="Braasch I."/>
            <person name="Postlethwait J."/>
            <person name="Bobe J."/>
            <person name="Montfort J."/>
            <person name="Bouchez O."/>
            <person name="Begum T."/>
            <person name="Mejri S."/>
            <person name="Adams A."/>
            <person name="Chen W.-J."/>
            <person name="Guiguen Y."/>
        </authorList>
    </citation>
    <scope>NUCLEOTIDE SEQUENCE</scope>
    <source>
        <tissue evidence="7">Blood</tissue>
    </source>
</reference>
<evidence type="ECO:0000256" key="3">
    <source>
        <dbReference type="ARBA" id="ARBA00022737"/>
    </source>
</evidence>
<evidence type="ECO:0000256" key="4">
    <source>
        <dbReference type="ARBA" id="ARBA00023136"/>
    </source>
</evidence>
<accession>A0A8T3DD55</accession>
<comment type="subcellular location">
    <subcellularLocation>
        <location evidence="1">Endomembrane system</location>
    </subcellularLocation>
</comment>
<keyword evidence="2" id="KW-0597">Phosphoprotein</keyword>
<dbReference type="InterPro" id="IPR018159">
    <property type="entry name" value="Spectrin/alpha-actinin"/>
</dbReference>
<dbReference type="OrthoDB" id="18853at2759"/>
<name>A0A8T3DD55_9TELE</name>
<protein>
    <recommendedName>
        <fullName evidence="9">KASH domain-containing protein</fullName>
    </recommendedName>
</protein>
<dbReference type="SUPFAM" id="SSF46966">
    <property type="entry name" value="Spectrin repeat"/>
    <property type="match status" value="3"/>
</dbReference>
<dbReference type="PANTHER" id="PTHR14514:SF4">
    <property type="entry name" value="NESPRIN-2"/>
    <property type="match status" value="1"/>
</dbReference>
<evidence type="ECO:0000256" key="1">
    <source>
        <dbReference type="ARBA" id="ARBA00004308"/>
    </source>
</evidence>
<feature type="compositionally biased region" description="Polar residues" evidence="6">
    <location>
        <begin position="1685"/>
        <end position="1694"/>
    </location>
</feature>
<dbReference type="SMART" id="SM00150">
    <property type="entry name" value="SPEC"/>
    <property type="match status" value="2"/>
</dbReference>
<dbReference type="Proteomes" id="UP000829720">
    <property type="component" value="Unassembled WGS sequence"/>
</dbReference>
<sequence>MYEVKGQDPETTQNMEGQWSAALWDGSATVHAKESQLQLVTQYHRQTLAAKATLEKLVAKLEELRNGPVESSLLEAEKLHAVLRDLEQERAVIGELLQTQTKLSPHLSQAERVMSHTQLGHLQEEWRALERVAEKMLHHVSVTNQETGGLLLEVQELQSHLKTLQKSLGPAQPSEEQWDSQRAGQLMIIGAALKAANQNYLHLQQQTSDAHSQSLQGEKERADIEQALLHVKEQLESLQRQVSTQSPSSSNATLGKIMKVMQDAFTWAKQKESNIEARKKVALLPEAVHSQIKGLKKLQSEISSKQSQLESLVEEVRELIPELDKKDVPMVLNSLKTLEGLSKSTSEKLAQALQEMESGLQVREKMSEQIADVDSWVVAHVHKETIRESNGKSSTLDLERKLRQLQETLKEADKQAAVTEALLMRSRDIAPELSIVENCLLNDKLTSLHEDIKGIINYEKTNCQELEELLLAQDSSFKKVSSVETILRQVSVDLNRFRFPITKDSLSAVEKVEHVILEQKCQVDQMRQCKEDKSRELLCTIAEMQNKVNALSQKAEQHERYLSYRQHVEDLKVDVEAQVLKMKDENIRKEERYKNCQALLIQLPLIKSLCQAAAVELEDISRDLYPSQLSSERQRLRQVTESLSTWEMTVQNDSNILEWALLKNLHYPTERKAMVEFLKQANLELDKPTKVGLEEQAIDREFLKWATLQRNVECRTRVLEFLEHSTEARQKGWEQENTDMADLRRKTVNGCTKRMEYLSQAKEILRVYNTAVRGAVRFLQEVESRLLLPLDCAGSCPEQLKHTQQALAFLNEKFQSHITEIHALLPQHTCLSSDNAEQLHSTILSQLLVRISTLQAQAQVRMETFQRCAKKQRVYRRCHKEICQHLNTVETTLSECITHNATSYRACLDQQEKLEVLVHELKSLAERLEELGEWCPEQGCSGGREEAVSALWRLWARLQRCALYLKARSDQRGAEWKDITKSVERATIILDQLQDELPDCTREKASLDELQEMLVYTEQYQDRLDCEHRSLMALELRVARLLGVPAHQEHSPPIPLCQELQTMQGRYKNLKEKSMLGQQAVQLEVQERERVKEEISGVKEWLVAAVSLLSVMEDLPSTEELQEVQTQLGSQKAVLQSIMDGLRMKYSDMYTLVPIEIDGPLQEVTRSLKEVEEKVGEAVEKSGPLCRLGGRVEEIRLGLQSVLALLEQRSLTPAEAESKQKRLWDELDGWHSRMAALEVEVHDIAEEHPEEAHILTDKLMETRELYQHVAKQAEQRTAFLSRIHTCLQEHEEMIKSSSSWLSEAHAWLTAPCTFTTAKCLSSHASALQMVLEDSEQMRRTLQGFVAVLQDVSSVCDMTALQEQLAQADQRVAIMQESIAAQLSQFQHAAAEVDAIETEVERMEKNLNKFRDILSSEDSTPQSTEEHLRNMQMILGDIESMKRIMAEIQSCKPGLGLPEEAEETMTTFQRAEHLLEQIRAIGQMINEQNPTVKLDISQSVEPEKLSTLEEVIESSPTLSIPGELQLTTGQSVEPEKPSTSASEEVIVPSPTLPSLSIPGELQLTIGQSVESGELPPSASEEVIVPSPTLSIPGELQQADTEEGRIQIVHVEEDVLKRSGAALLTVQGSSPAQRESWGSERTTQDLWNMSLSEEDEDDRSSNSSSSETLTGSVPEDPDEILIGEEQTGVSSASLEQSLERDEVFQPHPDSAAQDIVGITLTEGASVTGEDLSKPVATVRTQALPQSMVNKSPSVNLSKTSTKPQQKCTIS</sequence>
<feature type="region of interest" description="Disordered" evidence="6">
    <location>
        <begin position="1569"/>
        <end position="1597"/>
    </location>
</feature>
<feature type="coiled-coil region" evidence="5">
    <location>
        <begin position="983"/>
        <end position="1010"/>
    </location>
</feature>
<evidence type="ECO:0000256" key="6">
    <source>
        <dbReference type="SAM" id="MobiDB-lite"/>
    </source>
</evidence>
<feature type="coiled-coil region" evidence="5">
    <location>
        <begin position="395"/>
        <end position="422"/>
    </location>
</feature>
<dbReference type="EMBL" id="JAERUA010000009">
    <property type="protein sequence ID" value="KAI1895379.1"/>
    <property type="molecule type" value="Genomic_DNA"/>
</dbReference>
<feature type="coiled-coil region" evidence="5">
    <location>
        <begin position="1357"/>
        <end position="1412"/>
    </location>
</feature>
<organism evidence="7 8">
    <name type="scientific">Albula goreensis</name>
    <dbReference type="NCBI Taxonomy" id="1534307"/>
    <lineage>
        <taxon>Eukaryota</taxon>
        <taxon>Metazoa</taxon>
        <taxon>Chordata</taxon>
        <taxon>Craniata</taxon>
        <taxon>Vertebrata</taxon>
        <taxon>Euteleostomi</taxon>
        <taxon>Actinopterygii</taxon>
        <taxon>Neopterygii</taxon>
        <taxon>Teleostei</taxon>
        <taxon>Albuliformes</taxon>
        <taxon>Albulidae</taxon>
        <taxon>Albula</taxon>
    </lineage>
</organism>
<dbReference type="PANTHER" id="PTHR14514">
    <property type="entry name" value="PKA ANCHORING PROTEIN"/>
    <property type="match status" value="1"/>
</dbReference>
<keyword evidence="4" id="KW-0472">Membrane</keyword>
<feature type="compositionally biased region" description="Polar residues" evidence="6">
    <location>
        <begin position="1637"/>
        <end position="1647"/>
    </location>
</feature>
<evidence type="ECO:0000256" key="2">
    <source>
        <dbReference type="ARBA" id="ARBA00022553"/>
    </source>
</evidence>